<accession>A0A0E0LZ90</accession>
<dbReference type="AlphaFoldDB" id="A0A0E0LZ90"/>
<proteinExistence type="predicted"/>
<dbReference type="HOGENOM" id="CLU_2254547_0_0_1"/>
<keyword evidence="2" id="KW-1185">Reference proteome</keyword>
<reference evidence="1" key="1">
    <citation type="submission" date="2015-04" db="UniProtKB">
        <authorList>
            <consortium name="EnsemblPlants"/>
        </authorList>
    </citation>
    <scope>IDENTIFICATION</scope>
</reference>
<dbReference type="Proteomes" id="UP000026962">
    <property type="component" value="Chromosome 9"/>
</dbReference>
<organism evidence="1">
    <name type="scientific">Oryza punctata</name>
    <name type="common">Red rice</name>
    <dbReference type="NCBI Taxonomy" id="4537"/>
    <lineage>
        <taxon>Eukaryota</taxon>
        <taxon>Viridiplantae</taxon>
        <taxon>Streptophyta</taxon>
        <taxon>Embryophyta</taxon>
        <taxon>Tracheophyta</taxon>
        <taxon>Spermatophyta</taxon>
        <taxon>Magnoliopsida</taxon>
        <taxon>Liliopsida</taxon>
        <taxon>Poales</taxon>
        <taxon>Poaceae</taxon>
        <taxon>BOP clade</taxon>
        <taxon>Oryzoideae</taxon>
        <taxon>Oryzeae</taxon>
        <taxon>Oryzinae</taxon>
        <taxon>Oryza</taxon>
    </lineage>
</organism>
<protein>
    <submittedName>
        <fullName evidence="1">Uncharacterized protein</fullName>
    </submittedName>
</protein>
<name>A0A0E0LZ90_ORYPU</name>
<dbReference type="EnsemblPlants" id="OPUNC09G03180.1">
    <property type="protein sequence ID" value="OPUNC09G03180.1"/>
    <property type="gene ID" value="OPUNC09G03180"/>
</dbReference>
<sequence>MALVAVREEDVPAMRICGNCSMVRCGSGDGCIGDLRVWAGWLWGIGAVEPQASGGCSVGGALGWSELVQVWVLKVTMTTSSRGMTPPWGVAGLPPSHSLTGFSK</sequence>
<evidence type="ECO:0000313" key="1">
    <source>
        <dbReference type="EnsemblPlants" id="OPUNC09G03180.1"/>
    </source>
</evidence>
<evidence type="ECO:0000313" key="2">
    <source>
        <dbReference type="Proteomes" id="UP000026962"/>
    </source>
</evidence>
<reference evidence="1" key="2">
    <citation type="submission" date="2018-05" db="EMBL/GenBank/DDBJ databases">
        <title>OpunRS2 (Oryza punctata Reference Sequence Version 2).</title>
        <authorList>
            <person name="Zhang J."/>
            <person name="Kudrna D."/>
            <person name="Lee S."/>
            <person name="Talag J."/>
            <person name="Welchert J."/>
            <person name="Wing R.A."/>
        </authorList>
    </citation>
    <scope>NUCLEOTIDE SEQUENCE [LARGE SCALE GENOMIC DNA]</scope>
</reference>
<dbReference type="Gramene" id="OPUNC09G03180.1">
    <property type="protein sequence ID" value="OPUNC09G03180.1"/>
    <property type="gene ID" value="OPUNC09G03180"/>
</dbReference>